<gene>
    <name evidence="2" type="ORF">WMY93_030886</name>
</gene>
<evidence type="ECO:0000313" key="3">
    <source>
        <dbReference type="Proteomes" id="UP001460270"/>
    </source>
</evidence>
<feature type="compositionally biased region" description="Basic and acidic residues" evidence="1">
    <location>
        <begin position="51"/>
        <end position="65"/>
    </location>
</feature>
<feature type="region of interest" description="Disordered" evidence="1">
    <location>
        <begin position="43"/>
        <end position="74"/>
    </location>
</feature>
<dbReference type="EMBL" id="JBBPFD010000468">
    <property type="protein sequence ID" value="KAK7878812.1"/>
    <property type="molecule type" value="Genomic_DNA"/>
</dbReference>
<evidence type="ECO:0000313" key="2">
    <source>
        <dbReference type="EMBL" id="KAK7878812.1"/>
    </source>
</evidence>
<organism evidence="2 3">
    <name type="scientific">Mugilogobius chulae</name>
    <name type="common">yellowstripe goby</name>
    <dbReference type="NCBI Taxonomy" id="88201"/>
    <lineage>
        <taxon>Eukaryota</taxon>
        <taxon>Metazoa</taxon>
        <taxon>Chordata</taxon>
        <taxon>Craniata</taxon>
        <taxon>Vertebrata</taxon>
        <taxon>Euteleostomi</taxon>
        <taxon>Actinopterygii</taxon>
        <taxon>Neopterygii</taxon>
        <taxon>Teleostei</taxon>
        <taxon>Neoteleostei</taxon>
        <taxon>Acanthomorphata</taxon>
        <taxon>Gobiaria</taxon>
        <taxon>Gobiiformes</taxon>
        <taxon>Gobioidei</taxon>
        <taxon>Gobiidae</taxon>
        <taxon>Gobionellinae</taxon>
        <taxon>Mugilogobius</taxon>
    </lineage>
</organism>
<name>A0AAW0MEV2_9GOBI</name>
<proteinExistence type="predicted"/>
<accession>A0AAW0MEV2</accession>
<reference evidence="3" key="1">
    <citation type="submission" date="2024-04" db="EMBL/GenBank/DDBJ databases">
        <title>Salinicola lusitanus LLJ914,a marine bacterium isolated from the Okinawa Trough.</title>
        <authorList>
            <person name="Li J."/>
        </authorList>
    </citation>
    <scope>NUCLEOTIDE SEQUENCE [LARGE SCALE GENOMIC DNA]</scope>
</reference>
<evidence type="ECO:0000256" key="1">
    <source>
        <dbReference type="SAM" id="MobiDB-lite"/>
    </source>
</evidence>
<sequence>MATPPHHAPAIYGEVWRADPGETSVLIGRIGVDVRIGEVFPPGLQPGGGRRTGEGRTSWLEREEMGGGGACRAE</sequence>
<comment type="caution">
    <text evidence="2">The sequence shown here is derived from an EMBL/GenBank/DDBJ whole genome shotgun (WGS) entry which is preliminary data.</text>
</comment>
<dbReference type="AlphaFoldDB" id="A0AAW0MEV2"/>
<protein>
    <submittedName>
        <fullName evidence="2">Uncharacterized protein</fullName>
    </submittedName>
</protein>
<dbReference type="Proteomes" id="UP001460270">
    <property type="component" value="Unassembled WGS sequence"/>
</dbReference>
<keyword evidence="3" id="KW-1185">Reference proteome</keyword>